<evidence type="ECO:0000256" key="1">
    <source>
        <dbReference type="SAM" id="MobiDB-lite"/>
    </source>
</evidence>
<feature type="region of interest" description="Disordered" evidence="1">
    <location>
        <begin position="1"/>
        <end position="39"/>
    </location>
</feature>
<dbReference type="AlphaFoldDB" id="A0A0F9R5F7"/>
<dbReference type="EMBL" id="LAZR01001445">
    <property type="protein sequence ID" value="KKN44522.1"/>
    <property type="molecule type" value="Genomic_DNA"/>
</dbReference>
<comment type="caution">
    <text evidence="2">The sequence shown here is derived from an EMBL/GenBank/DDBJ whole genome shotgun (WGS) entry which is preliminary data.</text>
</comment>
<organism evidence="2">
    <name type="scientific">marine sediment metagenome</name>
    <dbReference type="NCBI Taxonomy" id="412755"/>
    <lineage>
        <taxon>unclassified sequences</taxon>
        <taxon>metagenomes</taxon>
        <taxon>ecological metagenomes</taxon>
    </lineage>
</organism>
<proteinExistence type="predicted"/>
<feature type="compositionally biased region" description="Polar residues" evidence="1">
    <location>
        <begin position="24"/>
        <end position="34"/>
    </location>
</feature>
<accession>A0A0F9R5F7</accession>
<name>A0A0F9R5F7_9ZZZZ</name>
<gene>
    <name evidence="2" type="ORF">LCGC14_0692020</name>
</gene>
<sequence length="69" mass="7430">MGNHLTSNSTGRYLGMGEKKPTPSRVQIPSQQDQLLGRGTRKATIAKAVKQTRYDGLLAGKVVGWGSKC</sequence>
<protein>
    <submittedName>
        <fullName evidence="2">Uncharacterized protein</fullName>
    </submittedName>
</protein>
<evidence type="ECO:0000313" key="2">
    <source>
        <dbReference type="EMBL" id="KKN44522.1"/>
    </source>
</evidence>
<reference evidence="2" key="1">
    <citation type="journal article" date="2015" name="Nature">
        <title>Complex archaea that bridge the gap between prokaryotes and eukaryotes.</title>
        <authorList>
            <person name="Spang A."/>
            <person name="Saw J.H."/>
            <person name="Jorgensen S.L."/>
            <person name="Zaremba-Niedzwiedzka K."/>
            <person name="Martijn J."/>
            <person name="Lind A.E."/>
            <person name="van Eijk R."/>
            <person name="Schleper C."/>
            <person name="Guy L."/>
            <person name="Ettema T.J."/>
        </authorList>
    </citation>
    <scope>NUCLEOTIDE SEQUENCE</scope>
</reference>
<feature type="compositionally biased region" description="Polar residues" evidence="1">
    <location>
        <begin position="1"/>
        <end position="11"/>
    </location>
</feature>